<name>Q80837_9VIRU</name>
<evidence type="ECO:0000256" key="3">
    <source>
        <dbReference type="ARBA" id="ARBA00022844"/>
    </source>
</evidence>
<dbReference type="PIRSF" id="PIRSF004075">
    <property type="entry name" value="Coat_protein_tricho/vitivirus"/>
    <property type="match status" value="1"/>
</dbReference>
<keyword evidence="3" id="KW-0946">Virion</keyword>
<keyword evidence="5" id="KW-1185">Reference proteome</keyword>
<comment type="subcellular location">
    <subcellularLocation>
        <location evidence="1">Virion</location>
    </subcellularLocation>
</comment>
<keyword evidence="2 4" id="KW-0167">Capsid protein</keyword>
<dbReference type="Pfam" id="PF05892">
    <property type="entry name" value="Tricho_coat"/>
    <property type="match status" value="1"/>
</dbReference>
<organism evidence="4 5">
    <name type="scientific">Heracleum latent virus</name>
    <dbReference type="NCBI Taxonomy" id="48876"/>
    <lineage>
        <taxon>Viruses</taxon>
        <taxon>Riboviria</taxon>
        <taxon>Orthornavirae</taxon>
        <taxon>Kitrinoviricota</taxon>
        <taxon>Alsuviricetes</taxon>
        <taxon>Tymovirales</taxon>
        <taxon>Betaflexiviridae</taxon>
        <taxon>Trivirinae</taxon>
        <taxon>Vitivirus</taxon>
        <taxon>Vitivirus latensheraclei</taxon>
    </lineage>
</organism>
<dbReference type="EMBL" id="X79270">
    <property type="protein sequence ID" value="CAA55856.1"/>
    <property type="molecule type" value="Genomic_RNA"/>
</dbReference>
<dbReference type="KEGG" id="vg:37620440"/>
<reference evidence="4 5" key="1">
    <citation type="submission" date="1994-05" db="EMBL/GenBank/DDBJ databases">
        <title>Nucleotide sequence of 3' end of Heracleum latent virus.</title>
        <authorList>
            <person name="Minafra A."/>
            <person name="Martelli"/>
            <person name="Murant"/>
        </authorList>
    </citation>
    <scope>NUCLEOTIDE SEQUENCE [LARGE SCALE GENOMIC DNA]</scope>
    <source>
        <strain evidence="4">Scottish</strain>
    </source>
</reference>
<evidence type="ECO:0000313" key="4">
    <source>
        <dbReference type="EMBL" id="CAA55856.1"/>
    </source>
</evidence>
<dbReference type="GO" id="GO:0019028">
    <property type="term" value="C:viral capsid"/>
    <property type="evidence" value="ECO:0007669"/>
    <property type="project" value="UniProtKB-KW"/>
</dbReference>
<gene>
    <name evidence="4" type="primary">ORF2</name>
</gene>
<dbReference type="OrthoDB" id="15433at10239"/>
<dbReference type="RefSeq" id="YP_009508899.1">
    <property type="nucleotide sequence ID" value="NC_039087.1"/>
</dbReference>
<dbReference type="InterPro" id="IPR008879">
    <property type="entry name" value="Coat_protein_tricho/vitivirus"/>
</dbReference>
<dbReference type="GeneID" id="37620440"/>
<evidence type="ECO:0000313" key="5">
    <source>
        <dbReference type="Proteomes" id="UP000244413"/>
    </source>
</evidence>
<dbReference type="Proteomes" id="UP000244413">
    <property type="component" value="Segment"/>
</dbReference>
<protein>
    <submittedName>
        <fullName evidence="4">Coat protein</fullName>
    </submittedName>
</protein>
<accession>Q80837</accession>
<sequence length="197" mass="21233">MDGISRSARIRNAVKTLVLAGETLVENASEGGVDASMYLRTLFGYIALAGTSAKTEQYDEVDIIGSKYSADSLDPRGKIKIAEKVRAMMSFARVVPSGECKKATLRQMCEPFAAEARECLIILSGWGVYSRLACKISKLGQKEPQVMFDFNSGLDLSALSSTEAATIQALNSRLFRTEGAKSVFTAQSSVGEQAVEI</sequence>
<evidence type="ECO:0000256" key="2">
    <source>
        <dbReference type="ARBA" id="ARBA00022561"/>
    </source>
</evidence>
<proteinExistence type="predicted"/>
<evidence type="ECO:0000256" key="1">
    <source>
        <dbReference type="ARBA" id="ARBA00004328"/>
    </source>
</evidence>